<gene>
    <name evidence="1" type="ORF">SS1G_01569</name>
</gene>
<sequence length="138" mass="15711">MPSRYDADHPSAIVLFVHPIFKSKIPRNWVPTYLFLSFKPLTDEVKSSVELILMHCHNGAAIITLEDGINSLQGCTKRAIFGLHYTWVCICEPTDRGKVDHTLLKCAGDWEISCCDEGLNVPLRESSYPMFKFYVTFI</sequence>
<dbReference type="RefSeq" id="XP_001597375.1">
    <property type="nucleotide sequence ID" value="XM_001597325.1"/>
</dbReference>
<dbReference type="KEGG" id="ssl:SS1G_01569"/>
<name>A7E8E1_SCLS1</name>
<dbReference type="EMBL" id="CH476622">
    <property type="protein sequence ID" value="EDN96643.1"/>
    <property type="molecule type" value="Genomic_DNA"/>
</dbReference>
<evidence type="ECO:0000313" key="2">
    <source>
        <dbReference type="Proteomes" id="UP000001312"/>
    </source>
</evidence>
<dbReference type="GeneID" id="5493288"/>
<evidence type="ECO:0000313" key="1">
    <source>
        <dbReference type="EMBL" id="EDN96643.1"/>
    </source>
</evidence>
<organism evidence="1 2">
    <name type="scientific">Sclerotinia sclerotiorum (strain ATCC 18683 / 1980 / Ss-1)</name>
    <name type="common">White mold</name>
    <name type="synonym">Whetzelinia sclerotiorum</name>
    <dbReference type="NCBI Taxonomy" id="665079"/>
    <lineage>
        <taxon>Eukaryota</taxon>
        <taxon>Fungi</taxon>
        <taxon>Dikarya</taxon>
        <taxon>Ascomycota</taxon>
        <taxon>Pezizomycotina</taxon>
        <taxon>Leotiomycetes</taxon>
        <taxon>Helotiales</taxon>
        <taxon>Sclerotiniaceae</taxon>
        <taxon>Sclerotinia</taxon>
    </lineage>
</organism>
<accession>A7E8E1</accession>
<dbReference type="InParanoid" id="A7E8E1"/>
<reference evidence="2" key="1">
    <citation type="journal article" date="2011" name="PLoS Genet.">
        <title>Genomic analysis of the necrotrophic fungal pathogens Sclerotinia sclerotiorum and Botrytis cinerea.</title>
        <authorList>
            <person name="Amselem J."/>
            <person name="Cuomo C.A."/>
            <person name="van Kan J.A."/>
            <person name="Viaud M."/>
            <person name="Benito E.P."/>
            <person name="Couloux A."/>
            <person name="Coutinho P.M."/>
            <person name="de Vries R.P."/>
            <person name="Dyer P.S."/>
            <person name="Fillinger S."/>
            <person name="Fournier E."/>
            <person name="Gout L."/>
            <person name="Hahn M."/>
            <person name="Kohn L."/>
            <person name="Lapalu N."/>
            <person name="Plummer K.M."/>
            <person name="Pradier J.M."/>
            <person name="Quevillon E."/>
            <person name="Sharon A."/>
            <person name="Simon A."/>
            <person name="ten Have A."/>
            <person name="Tudzynski B."/>
            <person name="Tudzynski P."/>
            <person name="Wincker P."/>
            <person name="Andrew M."/>
            <person name="Anthouard V."/>
            <person name="Beever R.E."/>
            <person name="Beffa R."/>
            <person name="Benoit I."/>
            <person name="Bouzid O."/>
            <person name="Brault B."/>
            <person name="Chen Z."/>
            <person name="Choquer M."/>
            <person name="Collemare J."/>
            <person name="Cotton P."/>
            <person name="Danchin E.G."/>
            <person name="Da Silva C."/>
            <person name="Gautier A."/>
            <person name="Giraud C."/>
            <person name="Giraud T."/>
            <person name="Gonzalez C."/>
            <person name="Grossetete S."/>
            <person name="Guldener U."/>
            <person name="Henrissat B."/>
            <person name="Howlett B.J."/>
            <person name="Kodira C."/>
            <person name="Kretschmer M."/>
            <person name="Lappartient A."/>
            <person name="Leroch M."/>
            <person name="Levis C."/>
            <person name="Mauceli E."/>
            <person name="Neuveglise C."/>
            <person name="Oeser B."/>
            <person name="Pearson M."/>
            <person name="Poulain J."/>
            <person name="Poussereau N."/>
            <person name="Quesneville H."/>
            <person name="Rascle C."/>
            <person name="Schumacher J."/>
            <person name="Segurens B."/>
            <person name="Sexton A."/>
            <person name="Silva E."/>
            <person name="Sirven C."/>
            <person name="Soanes D.M."/>
            <person name="Talbot N.J."/>
            <person name="Templeton M."/>
            <person name="Yandava C."/>
            <person name="Yarden O."/>
            <person name="Zeng Q."/>
            <person name="Rollins J.A."/>
            <person name="Lebrun M.H."/>
            <person name="Dickman M."/>
        </authorList>
    </citation>
    <scope>NUCLEOTIDE SEQUENCE [LARGE SCALE GENOMIC DNA]</scope>
    <source>
        <strain evidence="2">ATCC 18683 / 1980 / Ss-1</strain>
    </source>
</reference>
<proteinExistence type="predicted"/>
<keyword evidence="2" id="KW-1185">Reference proteome</keyword>
<protein>
    <submittedName>
        <fullName evidence="1">Uncharacterized protein</fullName>
    </submittedName>
</protein>
<dbReference type="Proteomes" id="UP000001312">
    <property type="component" value="Unassembled WGS sequence"/>
</dbReference>
<dbReference type="AlphaFoldDB" id="A7E8E1"/>
<dbReference type="HOGENOM" id="CLU_1856494_0_0_1"/>